<dbReference type="Proteomes" id="UP000623269">
    <property type="component" value="Unassembled WGS sequence"/>
</dbReference>
<dbReference type="Pfam" id="PF13175">
    <property type="entry name" value="AAA_15"/>
    <property type="match status" value="1"/>
</dbReference>
<dbReference type="RefSeq" id="WP_197661281.1">
    <property type="nucleotide sequence ID" value="NZ_JAEAGR010000008.1"/>
</dbReference>
<gene>
    <name evidence="3" type="ORF">I5677_09155</name>
</gene>
<keyword evidence="4" id="KW-1185">Reference proteome</keyword>
<dbReference type="EMBL" id="JAEAGR010000008">
    <property type="protein sequence ID" value="MBH1941058.1"/>
    <property type="molecule type" value="Genomic_DNA"/>
</dbReference>
<reference evidence="3" key="1">
    <citation type="submission" date="2020-12" db="EMBL/GenBank/DDBJ databases">
        <title>M. sibirica DSM 26468T genome.</title>
        <authorList>
            <person name="Thieme N."/>
            <person name="Rettenmaier R."/>
            <person name="Zverlov V."/>
            <person name="Liebl W."/>
        </authorList>
    </citation>
    <scope>NUCLEOTIDE SEQUENCE</scope>
    <source>
        <strain evidence="3">DSM 26468</strain>
    </source>
</reference>
<dbReference type="AlphaFoldDB" id="A0A8J7KZV8"/>
<organism evidence="3 4">
    <name type="scientific">Mobilitalea sibirica</name>
    <dbReference type="NCBI Taxonomy" id="1462919"/>
    <lineage>
        <taxon>Bacteria</taxon>
        <taxon>Bacillati</taxon>
        <taxon>Bacillota</taxon>
        <taxon>Clostridia</taxon>
        <taxon>Lachnospirales</taxon>
        <taxon>Lachnospiraceae</taxon>
        <taxon>Mobilitalea</taxon>
    </lineage>
</organism>
<dbReference type="Gene3D" id="3.40.50.300">
    <property type="entry name" value="P-loop containing nucleotide triphosphate hydrolases"/>
    <property type="match status" value="1"/>
</dbReference>
<dbReference type="InterPro" id="IPR027417">
    <property type="entry name" value="P-loop_NTPase"/>
</dbReference>
<feature type="domain" description="OLD protein-like TOPRIM" evidence="2">
    <location>
        <begin position="375"/>
        <end position="438"/>
    </location>
</feature>
<dbReference type="InterPro" id="IPR041685">
    <property type="entry name" value="AAA_GajA/Old/RecF-like"/>
</dbReference>
<protein>
    <submittedName>
        <fullName evidence="3">AAA family ATPase</fullName>
    </submittedName>
</protein>
<dbReference type="InterPro" id="IPR034139">
    <property type="entry name" value="TOPRIM_OLD"/>
</dbReference>
<dbReference type="Pfam" id="PF20469">
    <property type="entry name" value="OLD-like_TOPRIM"/>
    <property type="match status" value="1"/>
</dbReference>
<comment type="caution">
    <text evidence="3">The sequence shown here is derived from an EMBL/GenBank/DDBJ whole genome shotgun (WGS) entry which is preliminary data.</text>
</comment>
<dbReference type="PANTHER" id="PTHR43581:SF4">
    <property type="entry name" value="ATP_GTP PHOSPHATASE"/>
    <property type="match status" value="1"/>
</dbReference>
<accession>A0A8J7KZV8</accession>
<dbReference type="InterPro" id="IPR051396">
    <property type="entry name" value="Bact_Antivir_Def_Nuclease"/>
</dbReference>
<dbReference type="PANTHER" id="PTHR43581">
    <property type="entry name" value="ATP/GTP PHOSPHATASE"/>
    <property type="match status" value="1"/>
</dbReference>
<evidence type="ECO:0000313" key="4">
    <source>
        <dbReference type="Proteomes" id="UP000623269"/>
    </source>
</evidence>
<evidence type="ECO:0000313" key="3">
    <source>
        <dbReference type="EMBL" id="MBH1941058.1"/>
    </source>
</evidence>
<evidence type="ECO:0000259" key="2">
    <source>
        <dbReference type="Pfam" id="PF20469"/>
    </source>
</evidence>
<proteinExistence type="predicted"/>
<sequence length="545" mass="62295">MYISKVIIHNFKCYRDFEIILKEGLNILVGDNEAGKSTILEAINLALTGLINGKSIWNELTQYLFNKEVVDEYLASLMTSTTKELPFIMIEVYFGGEEVPLMNGDANSDKDNSAEGFSFKIAFNDKYSDEYEALIKQADLKSLPIEYYDITWTTFARDSITIRSIPYKSSLIDSSECRYQSGNDLYLSRIIKGNLEPEDITSIAQAHRKMRDSFMCEPSIETINKKINQSTSLTEKKITLSVELVTKNAWENSLVTQLDEIPFNYIGKGEQCVVKTELAFAKKTAKNAGIILLEEPENHLSHTRLNQLIKCISDQYSEKQILISTHNSFVANKLGLENLYLLDNMKVIRFSELSVKTYDFFRKIAGYDTLRLILCKRAILCEGDSDELVIQKAYMQLNEGKLPIQDGVEVISVGISFLRFLELADCLKKNIVVVTDNDGDIDAIDKKYSNYLGQNSKDYVKICVDRCVDSGNLLIGNSYYNYNTLEPKLLKVNGLEKLNRIFETNYTDEDELRKYMKHNKTECSLKIFESTEIVEMPEYILEAIR</sequence>
<feature type="domain" description="Endonuclease GajA/Old nuclease/RecF-like AAA" evidence="1">
    <location>
        <begin position="1"/>
        <end position="108"/>
    </location>
</feature>
<name>A0A8J7KZV8_9FIRM</name>
<dbReference type="SUPFAM" id="SSF52540">
    <property type="entry name" value="P-loop containing nucleoside triphosphate hydrolases"/>
    <property type="match status" value="1"/>
</dbReference>
<dbReference type="CDD" id="cd01026">
    <property type="entry name" value="TOPRIM_OLD"/>
    <property type="match status" value="1"/>
</dbReference>
<evidence type="ECO:0000259" key="1">
    <source>
        <dbReference type="Pfam" id="PF13175"/>
    </source>
</evidence>